<organism evidence="2 3">
    <name type="scientific">Xanthomonas axonopodis pv. citri (strain 306)</name>
    <dbReference type="NCBI Taxonomy" id="190486"/>
    <lineage>
        <taxon>Bacteria</taxon>
        <taxon>Pseudomonadati</taxon>
        <taxon>Pseudomonadota</taxon>
        <taxon>Gammaproteobacteria</taxon>
        <taxon>Lysobacterales</taxon>
        <taxon>Lysobacteraceae</taxon>
        <taxon>Xanthomonas</taxon>
    </lineage>
</organism>
<proteinExistence type="predicted"/>
<evidence type="ECO:0000256" key="1">
    <source>
        <dbReference type="SAM" id="MobiDB-lite"/>
    </source>
</evidence>
<feature type="compositionally biased region" description="Basic and acidic residues" evidence="1">
    <location>
        <begin position="150"/>
        <end position="164"/>
    </location>
</feature>
<protein>
    <submittedName>
        <fullName evidence="2">Uncharacterized protein</fullName>
    </submittedName>
</protein>
<feature type="compositionally biased region" description="Basic and acidic residues" evidence="1">
    <location>
        <begin position="185"/>
        <end position="207"/>
    </location>
</feature>
<dbReference type="AlphaFoldDB" id="A0AAI7ZCC6"/>
<feature type="region of interest" description="Disordered" evidence="1">
    <location>
        <begin position="150"/>
        <end position="218"/>
    </location>
</feature>
<gene>
    <name evidence="2" type="ordered locus">XAC0137</name>
</gene>
<name>A0AAI7ZCC6_XANAC</name>
<sequence>MTLDVYTSFRIDRVAARLACVGRSSRIAACCCLHLASIGRCTASAAPASGRRRGNGASQATTRARLYVGRPAQPLVALGSVAEGRLDLATGRPRTGHAGVRARVVRASGLADLAWPTRQVLAPTVPIEAPDQPIAGMGSRRLRCRRVSHDGPHVAFGDRWDRQRSAGPADRQFGLGRRAPGAGGQHDDQHEPRPDQAHDGLRSRPERGASPGGLAGRRITFVRGSAPDLTATLRLLAEADGCP</sequence>
<reference evidence="2 3" key="1">
    <citation type="journal article" date="2002" name="Nature">
        <title>Comparison of the genomes of two Xanthomonas pathogens with differing host specificities.</title>
        <authorList>
            <person name="da Silva A.C."/>
            <person name="Ferro J.A."/>
            <person name="Reinach F.C."/>
            <person name="Farah C.S."/>
            <person name="Furlan L.R."/>
            <person name="Quaggio R.B."/>
            <person name="Monteiro-Vitorello C.B."/>
            <person name="Van Sluys M.A."/>
            <person name="Almeida N.F."/>
            <person name="Alves L.M."/>
            <person name="do Amaral A.M."/>
            <person name="Bertolini M.C."/>
            <person name="Camargo L.E."/>
            <person name="Camarotte G."/>
            <person name="Cannavan F."/>
            <person name="Cardozo J."/>
            <person name="Chambergo F."/>
            <person name="Ciapina L.P."/>
            <person name="Cicarelli R.M."/>
            <person name="Coutinho L.L."/>
            <person name="Cursino-Santos J.R."/>
            <person name="El-Dorry H."/>
            <person name="Faria J.B."/>
            <person name="Ferreira A.J."/>
            <person name="Ferreira R.C."/>
            <person name="Ferro M.I."/>
            <person name="Formighieri E.F."/>
            <person name="Franco M.C."/>
            <person name="Greggio C.C."/>
            <person name="Gruber A."/>
            <person name="Katsuyama A.M."/>
            <person name="Kishi L.T."/>
            <person name="Leite R.P."/>
            <person name="Lemos E.G."/>
            <person name="Lemos M.V."/>
            <person name="Locali E.C."/>
            <person name="Machado M.A."/>
            <person name="Madeira A.M."/>
            <person name="Martinez-Rossi N.M."/>
            <person name="Martins E.C."/>
            <person name="Meidanis J."/>
            <person name="Menck C.F."/>
            <person name="Miyaki C.Y."/>
            <person name="Moon D.H."/>
            <person name="Moreira L.M."/>
            <person name="Novo M.T."/>
            <person name="Okura V.K."/>
            <person name="Oliveira M.C."/>
            <person name="Oliveira V.R."/>
            <person name="Pereira H.A."/>
            <person name="Rossi A."/>
            <person name="Sena J.A."/>
            <person name="Silva C."/>
            <person name="de Souza R.F."/>
            <person name="Spinola L.A."/>
            <person name="Takita M.A."/>
            <person name="Tamura R.E."/>
            <person name="Teixeira E.C."/>
            <person name="Tezza R.I."/>
            <person name="Trindade dos Santos M."/>
            <person name="Truffi D."/>
            <person name="Tsai S.M."/>
            <person name="White F.F."/>
            <person name="Setubal J.C."/>
            <person name="Kitajima J.P."/>
        </authorList>
    </citation>
    <scope>NUCLEOTIDE SEQUENCE [LARGE SCALE GENOMIC DNA]</scope>
    <source>
        <strain evidence="2 3">306</strain>
    </source>
</reference>
<evidence type="ECO:0000313" key="2">
    <source>
        <dbReference type="EMBL" id="AAM35029.1"/>
    </source>
</evidence>
<dbReference type="Proteomes" id="UP000000576">
    <property type="component" value="Chromosome"/>
</dbReference>
<accession>A0AAI7ZCC6</accession>
<evidence type="ECO:0000313" key="3">
    <source>
        <dbReference type="Proteomes" id="UP000000576"/>
    </source>
</evidence>
<dbReference type="EMBL" id="AE008923">
    <property type="protein sequence ID" value="AAM35029.1"/>
    <property type="molecule type" value="Genomic_DNA"/>
</dbReference>
<dbReference type="KEGG" id="xac:XAC0137"/>